<dbReference type="OrthoDB" id="513676at2759"/>
<comment type="caution">
    <text evidence="2">The sequence shown here is derived from an EMBL/GenBank/DDBJ whole genome shotgun (WGS) entry which is preliminary data.</text>
</comment>
<protein>
    <submittedName>
        <fullName evidence="2">Uncharacterized protein</fullName>
    </submittedName>
</protein>
<feature type="region of interest" description="Disordered" evidence="1">
    <location>
        <begin position="226"/>
        <end position="246"/>
    </location>
</feature>
<feature type="region of interest" description="Disordered" evidence="1">
    <location>
        <begin position="455"/>
        <end position="480"/>
    </location>
</feature>
<name>A0A835VTS5_9CHLO</name>
<evidence type="ECO:0000313" key="3">
    <source>
        <dbReference type="Proteomes" id="UP000613740"/>
    </source>
</evidence>
<feature type="compositionally biased region" description="Gly residues" evidence="1">
    <location>
        <begin position="376"/>
        <end position="387"/>
    </location>
</feature>
<feature type="region of interest" description="Disordered" evidence="1">
    <location>
        <begin position="273"/>
        <end position="307"/>
    </location>
</feature>
<accession>A0A835VTS5</accession>
<dbReference type="AlphaFoldDB" id="A0A835VTS5"/>
<feature type="compositionally biased region" description="Low complexity" evidence="1">
    <location>
        <begin position="273"/>
        <end position="292"/>
    </location>
</feature>
<sequence>MKLCGARSLSPLNPGPWHHRKATVPRHPQLASVRACSSSQTRDRGSLQPPARVPLLLPAELGQALCSCAGLLLLTAGAPAVPPAHAAVATNVPVAAFADATSAVPDSAPIGNGTASASASLSGSSISAPGCGPDGLCGGEVGGTLNTCGLAAPSCVSVMSDDGEHFVAPWEYELAGGREAAVEALIAVATGGAYEPVGLSSQPYVTNGYSRLDAAAYLIQSAASAVSGAPPPARPQPLRDPRGFVPFDGVLTDRHTTADGGIYLRIVFGSGQQQQQQQQQGGPGAAEGALAAAGGGGGGGGGGGAGQQQQQLLQVLEAEFLFPRDDSIVTLRCAERAAAGAALGTEEGGGGVGGMMAALGVGGGSGDLEEVPAGPSGSGSGSSGSGGRLMLSFDSGLTWDTNTARRQMEALRKALRWQVVPVVAEFDPKFNNDKPLWFERLYAPFRAVGAGVGGAGARGGGSGGDGGGAGGGGAGDPLLD</sequence>
<reference evidence="2" key="1">
    <citation type="journal article" date="2020" name="bioRxiv">
        <title>Comparative genomics of Chlamydomonas.</title>
        <authorList>
            <person name="Craig R.J."/>
            <person name="Hasan A.R."/>
            <person name="Ness R.W."/>
            <person name="Keightley P.D."/>
        </authorList>
    </citation>
    <scope>NUCLEOTIDE SEQUENCE</scope>
    <source>
        <strain evidence="2">CCAP 11/173</strain>
    </source>
</reference>
<gene>
    <name evidence="2" type="ORF">HYH02_015087</name>
</gene>
<dbReference type="PANTHER" id="PTHR34801:SF2">
    <property type="entry name" value="EXPRESSED PROTEIN"/>
    <property type="match status" value="1"/>
</dbReference>
<dbReference type="EMBL" id="JAEHOD010000119">
    <property type="protein sequence ID" value="KAG2425036.1"/>
    <property type="molecule type" value="Genomic_DNA"/>
</dbReference>
<feature type="compositionally biased region" description="Gly residues" evidence="1">
    <location>
        <begin position="293"/>
        <end position="306"/>
    </location>
</feature>
<keyword evidence="3" id="KW-1185">Reference proteome</keyword>
<dbReference type="PANTHER" id="PTHR34801">
    <property type="entry name" value="EXPRESSED PROTEIN"/>
    <property type="match status" value="1"/>
</dbReference>
<feature type="region of interest" description="Disordered" evidence="1">
    <location>
        <begin position="1"/>
        <end position="49"/>
    </location>
</feature>
<organism evidence="2 3">
    <name type="scientific">Chlamydomonas schloesseri</name>
    <dbReference type="NCBI Taxonomy" id="2026947"/>
    <lineage>
        <taxon>Eukaryota</taxon>
        <taxon>Viridiplantae</taxon>
        <taxon>Chlorophyta</taxon>
        <taxon>core chlorophytes</taxon>
        <taxon>Chlorophyceae</taxon>
        <taxon>CS clade</taxon>
        <taxon>Chlamydomonadales</taxon>
        <taxon>Chlamydomonadaceae</taxon>
        <taxon>Chlamydomonas</taxon>
    </lineage>
</organism>
<proteinExistence type="predicted"/>
<evidence type="ECO:0000313" key="2">
    <source>
        <dbReference type="EMBL" id="KAG2425036.1"/>
    </source>
</evidence>
<feature type="region of interest" description="Disordered" evidence="1">
    <location>
        <begin position="366"/>
        <end position="387"/>
    </location>
</feature>
<evidence type="ECO:0000256" key="1">
    <source>
        <dbReference type="SAM" id="MobiDB-lite"/>
    </source>
</evidence>
<dbReference type="Proteomes" id="UP000613740">
    <property type="component" value="Unassembled WGS sequence"/>
</dbReference>